<feature type="signal peptide" evidence="2">
    <location>
        <begin position="1"/>
        <end position="19"/>
    </location>
</feature>
<proteinExistence type="predicted"/>
<feature type="compositionally biased region" description="Low complexity" evidence="1">
    <location>
        <begin position="31"/>
        <end position="47"/>
    </location>
</feature>
<accession>A0ABT6DJR6</accession>
<keyword evidence="2" id="KW-0732">Signal</keyword>
<protein>
    <submittedName>
        <fullName evidence="3">Uncharacterized protein</fullName>
    </submittedName>
</protein>
<keyword evidence="4" id="KW-1185">Reference proteome</keyword>
<dbReference type="RefSeq" id="WP_277578237.1">
    <property type="nucleotide sequence ID" value="NZ_JANRMI010000003.1"/>
</dbReference>
<gene>
    <name evidence="3" type="ORF">NWE73_10315</name>
</gene>
<dbReference type="EMBL" id="JANRMI010000003">
    <property type="protein sequence ID" value="MDG0816759.1"/>
    <property type="molecule type" value="Genomic_DNA"/>
</dbReference>
<feature type="region of interest" description="Disordered" evidence="1">
    <location>
        <begin position="26"/>
        <end position="49"/>
    </location>
</feature>
<reference evidence="3" key="1">
    <citation type="submission" date="2022-08" db="EMBL/GenBank/DDBJ databases">
        <title>Novel Bdellovibrio Species Isolated from Svalbard: Designation Bdellovibrio svalbardensis.</title>
        <authorList>
            <person name="Mitchell R.J."/>
            <person name="Choi S.Y."/>
        </authorList>
    </citation>
    <scope>NUCLEOTIDE SEQUENCE</scope>
    <source>
        <strain evidence="3">PAP01</strain>
    </source>
</reference>
<evidence type="ECO:0000313" key="4">
    <source>
        <dbReference type="Proteomes" id="UP001152321"/>
    </source>
</evidence>
<comment type="caution">
    <text evidence="3">The sequence shown here is derived from an EMBL/GenBank/DDBJ whole genome shotgun (WGS) entry which is preliminary data.</text>
</comment>
<feature type="chain" id="PRO_5046508315" evidence="2">
    <location>
        <begin position="20"/>
        <end position="111"/>
    </location>
</feature>
<evidence type="ECO:0000256" key="1">
    <source>
        <dbReference type="SAM" id="MobiDB-lite"/>
    </source>
</evidence>
<evidence type="ECO:0000256" key="2">
    <source>
        <dbReference type="SAM" id="SignalP"/>
    </source>
</evidence>
<organism evidence="3 4">
    <name type="scientific">Bdellovibrio svalbardensis</name>
    <dbReference type="NCBI Taxonomy" id="2972972"/>
    <lineage>
        <taxon>Bacteria</taxon>
        <taxon>Pseudomonadati</taxon>
        <taxon>Bdellovibrionota</taxon>
        <taxon>Bdellovibrionia</taxon>
        <taxon>Bdellovibrionales</taxon>
        <taxon>Pseudobdellovibrionaceae</taxon>
        <taxon>Bdellovibrio</taxon>
    </lineage>
</organism>
<evidence type="ECO:0000313" key="3">
    <source>
        <dbReference type="EMBL" id="MDG0816759.1"/>
    </source>
</evidence>
<sequence>MKIIMVLLAVVFTCELSYAQSEVAENEPMLTQTTSSTTLGNKTSTTTVRKERRAQLNFEDELVEGSTQKPELFYLFQKKNFNYKRLIKLRENFLPEMRRSAEDVQRVRGGN</sequence>
<name>A0ABT6DJR6_9BACT</name>
<dbReference type="Proteomes" id="UP001152321">
    <property type="component" value="Unassembled WGS sequence"/>
</dbReference>